<keyword evidence="3" id="KW-0547">Nucleotide-binding</keyword>
<dbReference type="Pfam" id="PF06414">
    <property type="entry name" value="Zeta_toxin"/>
    <property type="match status" value="1"/>
</dbReference>
<dbReference type="EC" id="2.7.1.176" evidence="2"/>
<dbReference type="SUPFAM" id="SSF52540">
    <property type="entry name" value="P-loop containing nucleoside triphosphate hydrolases"/>
    <property type="match status" value="1"/>
</dbReference>
<sequence length="343" mass="36984">MAWRSNLDQAELRALFEAQVRPSLDAASSPTRERPLFVIIGAQPGAGKSRSIEAVRREHPDVVPVIGDDLRPYHPDFRALMRSNPLAMPAVTQQASGAWVGMSAAHLRERRQSVLLETTMRQPSVVVATVREFRAAGYDVEVRGLAVPAEVSRLATVTRCLTDEKERGRWAPSTFHDAAYEAMPGTLEAVIASGNVDRAVVQKRSGQVLLDRRVTPEAAERLGAEARSAVEDGRDVATLTREDGRAWVHEYVRASTIMASGQQPEDPGMLRTMIALANGPARALIRATHEQGTEEQAAALEHVLAGAARLTPSSQHGRRAASPDTGPVTGQTPDGPSAGPVLR</sequence>
<keyword evidence="10" id="KW-1185">Reference proteome</keyword>
<evidence type="ECO:0000313" key="10">
    <source>
        <dbReference type="Proteomes" id="UP001519362"/>
    </source>
</evidence>
<evidence type="ECO:0000256" key="5">
    <source>
        <dbReference type="ARBA" id="ARBA00032897"/>
    </source>
</evidence>
<dbReference type="InterPro" id="IPR027417">
    <property type="entry name" value="P-loop_NTPase"/>
</dbReference>
<evidence type="ECO:0000259" key="8">
    <source>
        <dbReference type="Pfam" id="PF06414"/>
    </source>
</evidence>
<comment type="similarity">
    <text evidence="1">Belongs to the zeta toxin family.</text>
</comment>
<evidence type="ECO:0000256" key="4">
    <source>
        <dbReference type="ARBA" id="ARBA00022840"/>
    </source>
</evidence>
<keyword evidence="4" id="KW-0067">ATP-binding</keyword>
<dbReference type="InterPro" id="IPR010488">
    <property type="entry name" value="Zeta_toxin_domain"/>
</dbReference>
<comment type="caution">
    <text evidence="9">The sequence shown here is derived from an EMBL/GenBank/DDBJ whole genome shotgun (WGS) entry which is preliminary data.</text>
</comment>
<gene>
    <name evidence="9" type="ORF">JOF34_002526</name>
</gene>
<name>A0ABS4ZKZ0_9MICO</name>
<dbReference type="Proteomes" id="UP001519362">
    <property type="component" value="Unassembled WGS sequence"/>
</dbReference>
<evidence type="ECO:0000256" key="7">
    <source>
        <dbReference type="SAM" id="MobiDB-lite"/>
    </source>
</evidence>
<organism evidence="9 10">
    <name type="scientific">Microbacterium amylolyticum</name>
    <dbReference type="NCBI Taxonomy" id="936337"/>
    <lineage>
        <taxon>Bacteria</taxon>
        <taxon>Bacillati</taxon>
        <taxon>Actinomycetota</taxon>
        <taxon>Actinomycetes</taxon>
        <taxon>Micrococcales</taxon>
        <taxon>Microbacteriaceae</taxon>
        <taxon>Microbacterium</taxon>
    </lineage>
</organism>
<evidence type="ECO:0000256" key="6">
    <source>
        <dbReference type="ARBA" id="ARBA00048178"/>
    </source>
</evidence>
<feature type="region of interest" description="Disordered" evidence="7">
    <location>
        <begin position="306"/>
        <end position="343"/>
    </location>
</feature>
<evidence type="ECO:0000313" key="9">
    <source>
        <dbReference type="EMBL" id="MBP2437882.1"/>
    </source>
</evidence>
<evidence type="ECO:0000256" key="1">
    <source>
        <dbReference type="ARBA" id="ARBA00009104"/>
    </source>
</evidence>
<feature type="domain" description="Zeta toxin" evidence="8">
    <location>
        <begin position="29"/>
        <end position="213"/>
    </location>
</feature>
<protein>
    <recommendedName>
        <fullName evidence="5">UDP-N-acetylglucosamine kinase</fullName>
        <ecNumber evidence="2">2.7.1.176</ecNumber>
    </recommendedName>
    <alternativeName>
        <fullName evidence="5">UDP-N-acetylglucosamine kinase</fullName>
    </alternativeName>
</protein>
<evidence type="ECO:0000256" key="3">
    <source>
        <dbReference type="ARBA" id="ARBA00022741"/>
    </source>
</evidence>
<reference evidence="9 10" key="1">
    <citation type="submission" date="2021-03" db="EMBL/GenBank/DDBJ databases">
        <title>Sequencing the genomes of 1000 actinobacteria strains.</title>
        <authorList>
            <person name="Klenk H.-P."/>
        </authorList>
    </citation>
    <scope>NUCLEOTIDE SEQUENCE [LARGE SCALE GENOMIC DNA]</scope>
    <source>
        <strain evidence="9 10">DSM 24221</strain>
    </source>
</reference>
<dbReference type="Gene3D" id="3.40.50.300">
    <property type="entry name" value="P-loop containing nucleotide triphosphate hydrolases"/>
    <property type="match status" value="1"/>
</dbReference>
<proteinExistence type="inferred from homology"/>
<comment type="catalytic activity">
    <reaction evidence="6">
        <text>UDP-N-acetyl-alpha-D-glucosamine + ATP = UDP-N-acetyl-alpha-D-glucosamine 3'-phosphate + ADP + H(+)</text>
        <dbReference type="Rhea" id="RHEA:32671"/>
        <dbReference type="ChEBI" id="CHEBI:15378"/>
        <dbReference type="ChEBI" id="CHEBI:30616"/>
        <dbReference type="ChEBI" id="CHEBI:57705"/>
        <dbReference type="ChEBI" id="CHEBI:64353"/>
        <dbReference type="ChEBI" id="CHEBI:456216"/>
        <dbReference type="EC" id="2.7.1.176"/>
    </reaction>
</comment>
<evidence type="ECO:0000256" key="2">
    <source>
        <dbReference type="ARBA" id="ARBA00011963"/>
    </source>
</evidence>
<dbReference type="RefSeq" id="WP_165137959.1">
    <property type="nucleotide sequence ID" value="NZ_CP049254.1"/>
</dbReference>
<accession>A0ABS4ZKZ0</accession>
<dbReference type="EMBL" id="JAGIOL010000002">
    <property type="protein sequence ID" value="MBP2437882.1"/>
    <property type="molecule type" value="Genomic_DNA"/>
</dbReference>